<evidence type="ECO:0000256" key="3">
    <source>
        <dbReference type="ARBA" id="ARBA00022729"/>
    </source>
</evidence>
<dbReference type="Proteomes" id="UP000554482">
    <property type="component" value="Unassembled WGS sequence"/>
</dbReference>
<protein>
    <submittedName>
        <fullName evidence="6">Rapid alkalinization factor</fullName>
    </submittedName>
</protein>
<sequence>MAAPKFSLILLFVLVVSTFVVDSSSSYIVTDDVTSFNFNGDGTGGLKTCNGLVGECIDQDEEMSIDSEMVRRSLKTRRFISYNALRRNSVPCNTRGASYYRCGRASKVNPYRRSCSRITLCARNLS</sequence>
<comment type="caution">
    <text evidence="6">The sequence shown here is derived from an EMBL/GenBank/DDBJ whole genome shotgun (WGS) entry which is preliminary data.</text>
</comment>
<dbReference type="Pfam" id="PF05498">
    <property type="entry name" value="RALF"/>
    <property type="match status" value="1"/>
</dbReference>
<dbReference type="PANTHER" id="PTHR33136">
    <property type="entry name" value="RAPID ALKALINIZATION FACTOR-LIKE"/>
    <property type="match status" value="1"/>
</dbReference>
<evidence type="ECO:0000313" key="7">
    <source>
        <dbReference type="Proteomes" id="UP000554482"/>
    </source>
</evidence>
<dbReference type="EMBL" id="JABWDY010022695">
    <property type="protein sequence ID" value="KAF5191553.1"/>
    <property type="molecule type" value="Genomic_DNA"/>
</dbReference>
<reference evidence="6 7" key="1">
    <citation type="submission" date="2020-06" db="EMBL/GenBank/DDBJ databases">
        <title>Transcriptomic and genomic resources for Thalictrum thalictroides and T. hernandezii: Facilitating candidate gene discovery in an emerging model plant lineage.</title>
        <authorList>
            <person name="Arias T."/>
            <person name="Riano-Pachon D.M."/>
            <person name="Di Stilio V.S."/>
        </authorList>
    </citation>
    <scope>NUCLEOTIDE SEQUENCE [LARGE SCALE GENOMIC DNA]</scope>
    <source>
        <strain evidence="7">cv. WT478/WT964</strain>
        <tissue evidence="6">Leaves</tissue>
    </source>
</reference>
<dbReference type="AlphaFoldDB" id="A0A7J6W390"/>
<evidence type="ECO:0000256" key="4">
    <source>
        <dbReference type="ARBA" id="ARBA00023157"/>
    </source>
</evidence>
<dbReference type="OrthoDB" id="1863600at2759"/>
<evidence type="ECO:0000313" key="6">
    <source>
        <dbReference type="EMBL" id="KAF5191553.1"/>
    </source>
</evidence>
<feature type="chain" id="PRO_5029519382" evidence="5">
    <location>
        <begin position="26"/>
        <end position="126"/>
    </location>
</feature>
<dbReference type="GO" id="GO:0009506">
    <property type="term" value="C:plasmodesma"/>
    <property type="evidence" value="ECO:0007669"/>
    <property type="project" value="TreeGrafter"/>
</dbReference>
<gene>
    <name evidence="6" type="ORF">FRX31_018864</name>
</gene>
<keyword evidence="4" id="KW-1015">Disulfide bond</keyword>
<accession>A0A7J6W390</accession>
<keyword evidence="7" id="KW-1185">Reference proteome</keyword>
<evidence type="ECO:0000256" key="5">
    <source>
        <dbReference type="SAM" id="SignalP"/>
    </source>
</evidence>
<feature type="signal peptide" evidence="5">
    <location>
        <begin position="1"/>
        <end position="25"/>
    </location>
</feature>
<comment type="similarity">
    <text evidence="1">Belongs to the plant rapid alkalinization factor (RALF) family.</text>
</comment>
<keyword evidence="2" id="KW-0372">Hormone</keyword>
<dbReference type="PANTHER" id="PTHR33136:SF89">
    <property type="entry name" value="PROTEIN RALF-LIKE 19"/>
    <property type="match status" value="1"/>
</dbReference>
<dbReference type="InterPro" id="IPR008801">
    <property type="entry name" value="RALF"/>
</dbReference>
<dbReference type="GO" id="GO:0019722">
    <property type="term" value="P:calcium-mediated signaling"/>
    <property type="evidence" value="ECO:0007669"/>
    <property type="project" value="TreeGrafter"/>
</dbReference>
<name>A0A7J6W390_THATH</name>
<dbReference type="GO" id="GO:0005179">
    <property type="term" value="F:hormone activity"/>
    <property type="evidence" value="ECO:0007669"/>
    <property type="project" value="UniProtKB-KW"/>
</dbReference>
<evidence type="ECO:0000256" key="2">
    <source>
        <dbReference type="ARBA" id="ARBA00022702"/>
    </source>
</evidence>
<keyword evidence="3 5" id="KW-0732">Signal</keyword>
<proteinExistence type="inferred from homology"/>
<organism evidence="6 7">
    <name type="scientific">Thalictrum thalictroides</name>
    <name type="common">Rue-anemone</name>
    <name type="synonym">Anemone thalictroides</name>
    <dbReference type="NCBI Taxonomy" id="46969"/>
    <lineage>
        <taxon>Eukaryota</taxon>
        <taxon>Viridiplantae</taxon>
        <taxon>Streptophyta</taxon>
        <taxon>Embryophyta</taxon>
        <taxon>Tracheophyta</taxon>
        <taxon>Spermatophyta</taxon>
        <taxon>Magnoliopsida</taxon>
        <taxon>Ranunculales</taxon>
        <taxon>Ranunculaceae</taxon>
        <taxon>Thalictroideae</taxon>
        <taxon>Thalictrum</taxon>
    </lineage>
</organism>
<evidence type="ECO:0000256" key="1">
    <source>
        <dbReference type="ARBA" id="ARBA00009178"/>
    </source>
</evidence>